<dbReference type="InterPro" id="IPR003137">
    <property type="entry name" value="PA_domain"/>
</dbReference>
<dbReference type="SUPFAM" id="SSF52743">
    <property type="entry name" value="Subtilisin-like"/>
    <property type="match status" value="1"/>
</dbReference>
<reference evidence="17 18" key="1">
    <citation type="submission" date="2019-07" db="EMBL/GenBank/DDBJ databases">
        <title>complete genome sequencing of Ornithinimicrobium sp. H23M54.</title>
        <authorList>
            <person name="Bae J.-W."/>
            <person name="Lee S.-Y."/>
        </authorList>
    </citation>
    <scope>NUCLEOTIDE SEQUENCE [LARGE SCALE GENOMIC DNA]</scope>
    <source>
        <strain evidence="17 18">H23M54</strain>
    </source>
</reference>
<feature type="domain" description="Inhibitor I9" evidence="15">
    <location>
        <begin position="47"/>
        <end position="149"/>
    </location>
</feature>
<dbReference type="CDD" id="cd04852">
    <property type="entry name" value="Peptidases_S8_3"/>
    <property type="match status" value="1"/>
</dbReference>
<keyword evidence="18" id="KW-1185">Reference proteome</keyword>
<evidence type="ECO:0000256" key="5">
    <source>
        <dbReference type="ARBA" id="ARBA00022801"/>
    </source>
</evidence>
<dbReference type="Pfam" id="PF00082">
    <property type="entry name" value="Peptidase_S8"/>
    <property type="match status" value="1"/>
</dbReference>
<feature type="active site" description="Charge relay system" evidence="8 9">
    <location>
        <position position="187"/>
    </location>
</feature>
<evidence type="ECO:0000256" key="4">
    <source>
        <dbReference type="ARBA" id="ARBA00022729"/>
    </source>
</evidence>
<feature type="chain" id="PRO_5021760664" evidence="11">
    <location>
        <begin position="35"/>
        <end position="1302"/>
    </location>
</feature>
<dbReference type="PANTHER" id="PTHR10795">
    <property type="entry name" value="PROPROTEIN CONVERTASE SUBTILISIN/KEXIN"/>
    <property type="match status" value="1"/>
</dbReference>
<keyword evidence="7" id="KW-0325">Glycoprotein</keyword>
<feature type="domain" description="PA" evidence="13">
    <location>
        <begin position="435"/>
        <end position="508"/>
    </location>
</feature>
<dbReference type="PROSITE" id="PS00138">
    <property type="entry name" value="SUBTILASE_SER"/>
    <property type="match status" value="1"/>
</dbReference>
<comment type="similarity">
    <text evidence="2 9 10">Belongs to the peptidase S8 family.</text>
</comment>
<feature type="domain" description="Peptidase S8/S53" evidence="12">
    <location>
        <begin position="178"/>
        <end position="626"/>
    </location>
</feature>
<evidence type="ECO:0000259" key="15">
    <source>
        <dbReference type="Pfam" id="PF05922"/>
    </source>
</evidence>
<dbReference type="RefSeq" id="WP_143784823.1">
    <property type="nucleotide sequence ID" value="NZ_CP041616.1"/>
</dbReference>
<dbReference type="Pfam" id="PF05922">
    <property type="entry name" value="Inhibitor_I9"/>
    <property type="match status" value="1"/>
</dbReference>
<dbReference type="KEGG" id="orz:FNH13_18660"/>
<dbReference type="Proteomes" id="UP000315395">
    <property type="component" value="Chromosome"/>
</dbReference>
<dbReference type="InterPro" id="IPR023827">
    <property type="entry name" value="Peptidase_S8_Asp-AS"/>
</dbReference>
<feature type="domain" description="Peptidase C-terminal archaeal/bacterial" evidence="14">
    <location>
        <begin position="847"/>
        <end position="910"/>
    </location>
</feature>
<keyword evidence="3 9" id="KW-0645">Protease</keyword>
<dbReference type="InterPro" id="IPR036852">
    <property type="entry name" value="Peptidase_S8/S53_dom_sf"/>
</dbReference>
<dbReference type="EMBL" id="CP041616">
    <property type="protein sequence ID" value="QDO90097.1"/>
    <property type="molecule type" value="Genomic_DNA"/>
</dbReference>
<feature type="signal peptide" evidence="11">
    <location>
        <begin position="1"/>
        <end position="34"/>
    </location>
</feature>
<dbReference type="Gene3D" id="3.50.30.30">
    <property type="match status" value="1"/>
</dbReference>
<dbReference type="InterPro" id="IPR041469">
    <property type="entry name" value="Subtilisin-like_FN3"/>
</dbReference>
<dbReference type="Gene3D" id="2.60.40.2310">
    <property type="match status" value="1"/>
</dbReference>
<dbReference type="Pfam" id="PF04122">
    <property type="entry name" value="CW_binding_2"/>
    <property type="match status" value="3"/>
</dbReference>
<evidence type="ECO:0000313" key="18">
    <source>
        <dbReference type="Proteomes" id="UP000315395"/>
    </source>
</evidence>
<sequence length="1302" mass="131224">MRTTTPGRRARIAALAASAVVVSPLAVGTMSAQADDVSELQLGETKTYIVQLADDPLVAFNGGHGLAATAPQSGEKLDVDSAAAAAYTDFLATQRAEVLQTVGLSSSDVVTTYDVALNGFAVKMSGVDALHMRKAPGVVQVWEDEIRHADTVQTPDYLGLSGEGGVWAEQFGGVENAGDGIVVGVIDTGIDPLNPSFAEGDMPAAPEDWAGSCDEAGVDSYAAFECNNKVIGARWYGAEFGNTVIPEEFTSARDYNGHGSHTAGTAAGNHGVPLAILGADLGEASGMAPAAHIAVYKGLWMTADGNGSGTTAGLLAAINDAVEDGVDVINYSISGSSTSVVGPDEIAFLYAADAGIFVSTSAGNSGDTVGVSSVAHNAPWTMTVAASTHNRGALNSVTLGNDATYNGVGYGGPLEETALVNAADIPAASSTPAAADLCGPGTVDDTEAEGKIVVCTRGEHALVDKAAEVINSGGVGMIMINAVGGAGSQNAIIYGLPATHLNATDGVAVKAYAATEGATASISETTNTVINAPEMASFSSYGPALAGGGDLLKPDITGPGVDIAAAYHAKHGEPGTPTFDQISGTSMSAPHIAGLAALMKQEFPGWSPAAIKSAMMTTARDVDDNGDPIERLGVEATPLNYGAGEVQPAPSYNPGLVYDAGWDEWTAYACSIGQLGAPCPETPVDPSDLNYPSISIGDLAGQQTVTRTVTDVTGEGGTWDITVDEPAGISVDAPASITVEAGGTASFEVAFTVTSAEPEAWNFGQLRLSNGDITVESPIALRALAIAGPDEVSGEGTSGTLDYSITTGFDGEVTTDIDGLIPSDVTDVVAVSDGPGGGQYVDDGWLPFTVPEGTKTLRVSIFDEEITPGETDMDLFLVGPSNTIIAESAVGGSDESVTLQDPAPGSYAVALDYWNGAAGAEAVVPTHIWAVSDTDEGNLTVTPDTFPAAIGQSVDLTLDWTGLEADSRYLGAVNFSDGTDQVGKTLVSITTGADGELAVDRVFGADRYGTAAAIAAEYPDGADTVFVASGQEFADALTGSAVAGSGTMETADGQAAPVLLVKKNAIPQDTAAALTALNPSNVVVLGGTAAVSAGVESSLDAYGTVTRIGGVDRYETAALLAQQFPTGVSTVYVAVGEGNNFADALSVSALAGSQGAPVLLTKTNHAPNSLTAAIAALNPGEVVVVGGTGAVSDAVAAELGATTRLSGGDRYETNAAITAAYPADAAQAYVASGLNWPDALSGAALAGHMDAPLVLTQTSKLPNVTEAELDRLSPAAVTIFGGTGAVSQAVEDALNALLPSWQ</sequence>
<protein>
    <submittedName>
        <fullName evidence="17">S8 family serine peptidase</fullName>
    </submittedName>
</protein>
<feature type="active site" description="Charge relay system" evidence="8 9">
    <location>
        <position position="586"/>
    </location>
</feature>
<dbReference type="Gene3D" id="3.30.70.80">
    <property type="entry name" value="Peptidase S8 propeptide/proteinase inhibitor I9"/>
    <property type="match status" value="1"/>
</dbReference>
<keyword evidence="6 9" id="KW-0720">Serine protease</keyword>
<dbReference type="InterPro" id="IPR045051">
    <property type="entry name" value="SBT"/>
</dbReference>
<dbReference type="Pfam" id="PF04151">
    <property type="entry name" value="PPC"/>
    <property type="match status" value="1"/>
</dbReference>
<evidence type="ECO:0000256" key="7">
    <source>
        <dbReference type="ARBA" id="ARBA00023180"/>
    </source>
</evidence>
<dbReference type="Gene3D" id="3.40.50.200">
    <property type="entry name" value="Peptidase S8/S53 domain"/>
    <property type="match status" value="1"/>
</dbReference>
<dbReference type="OrthoDB" id="614750at2"/>
<evidence type="ECO:0000259" key="16">
    <source>
        <dbReference type="Pfam" id="PF17766"/>
    </source>
</evidence>
<dbReference type="PROSITE" id="PS00136">
    <property type="entry name" value="SUBTILASE_ASP"/>
    <property type="match status" value="1"/>
</dbReference>
<dbReference type="GO" id="GO:0006508">
    <property type="term" value="P:proteolysis"/>
    <property type="evidence" value="ECO:0007669"/>
    <property type="project" value="UniProtKB-KW"/>
</dbReference>
<evidence type="ECO:0000256" key="6">
    <source>
        <dbReference type="ARBA" id="ARBA00022825"/>
    </source>
</evidence>
<dbReference type="InterPro" id="IPR023828">
    <property type="entry name" value="Peptidase_S8_Ser-AS"/>
</dbReference>
<evidence type="ECO:0000256" key="9">
    <source>
        <dbReference type="PROSITE-ProRule" id="PRU01240"/>
    </source>
</evidence>
<dbReference type="InterPro" id="IPR037045">
    <property type="entry name" value="S8pro/Inhibitor_I9_sf"/>
</dbReference>
<dbReference type="PRINTS" id="PR00723">
    <property type="entry name" value="SUBTILISIN"/>
</dbReference>
<dbReference type="Pfam" id="PF02225">
    <property type="entry name" value="PA"/>
    <property type="match status" value="1"/>
</dbReference>
<evidence type="ECO:0000256" key="8">
    <source>
        <dbReference type="PIRSR" id="PIRSR615500-1"/>
    </source>
</evidence>
<evidence type="ECO:0000256" key="11">
    <source>
        <dbReference type="SAM" id="SignalP"/>
    </source>
</evidence>
<name>A0A516GEY6_9MICO</name>
<dbReference type="Gene3D" id="2.60.120.380">
    <property type="match status" value="1"/>
</dbReference>
<evidence type="ECO:0000256" key="10">
    <source>
        <dbReference type="RuleBase" id="RU003355"/>
    </source>
</evidence>
<gene>
    <name evidence="17" type="ORF">FNH13_18660</name>
</gene>
<evidence type="ECO:0000259" key="13">
    <source>
        <dbReference type="Pfam" id="PF02225"/>
    </source>
</evidence>
<evidence type="ECO:0000259" key="12">
    <source>
        <dbReference type="Pfam" id="PF00082"/>
    </source>
</evidence>
<feature type="active site" description="Charge relay system" evidence="8 9">
    <location>
        <position position="258"/>
    </location>
</feature>
<dbReference type="InterPro" id="IPR007280">
    <property type="entry name" value="Peptidase_C_arc/bac"/>
</dbReference>
<keyword evidence="4 11" id="KW-0732">Signal</keyword>
<evidence type="ECO:0000259" key="14">
    <source>
        <dbReference type="Pfam" id="PF04151"/>
    </source>
</evidence>
<comment type="subcellular location">
    <subcellularLocation>
        <location evidence="1">Secreted</location>
    </subcellularLocation>
</comment>
<dbReference type="InterPro" id="IPR034197">
    <property type="entry name" value="Peptidases_S8_3"/>
</dbReference>
<dbReference type="Pfam" id="PF17766">
    <property type="entry name" value="fn3_6"/>
    <property type="match status" value="1"/>
</dbReference>
<dbReference type="InterPro" id="IPR010259">
    <property type="entry name" value="S8pro/Inhibitor_I9"/>
</dbReference>
<evidence type="ECO:0000256" key="3">
    <source>
        <dbReference type="ARBA" id="ARBA00022670"/>
    </source>
</evidence>
<dbReference type="GO" id="GO:0004252">
    <property type="term" value="F:serine-type endopeptidase activity"/>
    <property type="evidence" value="ECO:0007669"/>
    <property type="project" value="UniProtKB-UniRule"/>
</dbReference>
<dbReference type="CDD" id="cd02120">
    <property type="entry name" value="PA_subtilisin_like"/>
    <property type="match status" value="1"/>
</dbReference>
<proteinExistence type="inferred from homology"/>
<dbReference type="InterPro" id="IPR007253">
    <property type="entry name" value="Cell_wall-bd_2"/>
</dbReference>
<organism evidence="17 18">
    <name type="scientific">Ornithinimicrobium ciconiae</name>
    <dbReference type="NCBI Taxonomy" id="2594265"/>
    <lineage>
        <taxon>Bacteria</taxon>
        <taxon>Bacillati</taxon>
        <taxon>Actinomycetota</taxon>
        <taxon>Actinomycetes</taxon>
        <taxon>Micrococcales</taxon>
        <taxon>Ornithinimicrobiaceae</taxon>
        <taxon>Ornithinimicrobium</taxon>
    </lineage>
</organism>
<dbReference type="PROSITE" id="PS51892">
    <property type="entry name" value="SUBTILASE"/>
    <property type="match status" value="1"/>
</dbReference>
<dbReference type="InterPro" id="IPR000209">
    <property type="entry name" value="Peptidase_S8/S53_dom"/>
</dbReference>
<feature type="domain" description="Subtilisin-like protease fibronectin type-III" evidence="16">
    <location>
        <begin position="688"/>
        <end position="780"/>
    </location>
</feature>
<dbReference type="Gene3D" id="3.40.50.12090">
    <property type="match status" value="2"/>
</dbReference>
<dbReference type="InterPro" id="IPR015500">
    <property type="entry name" value="Peptidase_S8_subtilisin-rel"/>
</dbReference>
<dbReference type="GO" id="GO:0005576">
    <property type="term" value="C:extracellular region"/>
    <property type="evidence" value="ECO:0007669"/>
    <property type="project" value="UniProtKB-SubCell"/>
</dbReference>
<keyword evidence="5 9" id="KW-0378">Hydrolase</keyword>
<evidence type="ECO:0000256" key="2">
    <source>
        <dbReference type="ARBA" id="ARBA00011073"/>
    </source>
</evidence>
<evidence type="ECO:0000313" key="17">
    <source>
        <dbReference type="EMBL" id="QDO90097.1"/>
    </source>
</evidence>
<accession>A0A516GEY6</accession>
<evidence type="ECO:0000256" key="1">
    <source>
        <dbReference type="ARBA" id="ARBA00004613"/>
    </source>
</evidence>